<dbReference type="CDD" id="cd06971">
    <property type="entry name" value="PgpA"/>
    <property type="match status" value="1"/>
</dbReference>
<feature type="transmembrane region" description="Helical" evidence="1">
    <location>
        <begin position="159"/>
        <end position="178"/>
    </location>
</feature>
<dbReference type="SUPFAM" id="SSF101307">
    <property type="entry name" value="YutG-like"/>
    <property type="match status" value="1"/>
</dbReference>
<sequence>MIEEIHTQTIHNAAGTKTTVNAQWPTFGWIRADAHRFFAFGLGAGLIRPGSGTWGTLLAWVLWWPLSFVLGTDFYMALFILIGFAYGVYCCHRVAQEMHVDDHGGIVWDEMVAFWAVLLLVAPMNLGWQLVAFILFRFFDIVKPPPIGYFDRTLKNGFGVMWDDVVAAAYTLFIMAIATRMLG</sequence>
<evidence type="ECO:0000313" key="3">
    <source>
        <dbReference type="EMBL" id="HBP31381.1"/>
    </source>
</evidence>
<reference evidence="3 4" key="1">
    <citation type="journal article" date="2018" name="Nat. Biotechnol.">
        <title>A standardized bacterial taxonomy based on genome phylogeny substantially revises the tree of life.</title>
        <authorList>
            <person name="Parks D.H."/>
            <person name="Chuvochina M."/>
            <person name="Waite D.W."/>
            <person name="Rinke C."/>
            <person name="Skarshewski A."/>
            <person name="Chaumeil P.A."/>
            <person name="Hugenholtz P."/>
        </authorList>
    </citation>
    <scope>NUCLEOTIDE SEQUENCE [LARGE SCALE GENOMIC DNA]</scope>
    <source>
        <strain evidence="3">UBA10707</strain>
    </source>
</reference>
<protein>
    <submittedName>
        <fullName evidence="3">Phosphatidylglycerophosphatase A</fullName>
    </submittedName>
</protein>
<evidence type="ECO:0000313" key="4">
    <source>
        <dbReference type="Proteomes" id="UP000264036"/>
    </source>
</evidence>
<dbReference type="AlphaFoldDB" id="A0A356LLD2"/>
<dbReference type="InterPro" id="IPR007686">
    <property type="entry name" value="YutG/PgpA"/>
</dbReference>
<keyword evidence="1" id="KW-0812">Transmembrane</keyword>
<dbReference type="InterPro" id="IPR026037">
    <property type="entry name" value="PgpA"/>
</dbReference>
<dbReference type="InterPro" id="IPR036681">
    <property type="entry name" value="PgpA-like_sf"/>
</dbReference>
<feature type="transmembrane region" description="Helical" evidence="1">
    <location>
        <begin position="37"/>
        <end position="62"/>
    </location>
</feature>
<feature type="transmembrane region" description="Helical" evidence="1">
    <location>
        <begin position="112"/>
        <end position="139"/>
    </location>
</feature>
<feature type="transmembrane region" description="Helical" evidence="1">
    <location>
        <begin position="74"/>
        <end position="91"/>
    </location>
</feature>
<dbReference type="PANTHER" id="PTHR36305">
    <property type="entry name" value="PHOSPHATIDYLGLYCEROPHOSPHATASE A"/>
    <property type="match status" value="1"/>
</dbReference>
<dbReference type="Pfam" id="PF04608">
    <property type="entry name" value="PgpA"/>
    <property type="match status" value="1"/>
</dbReference>
<evidence type="ECO:0000259" key="2">
    <source>
        <dbReference type="Pfam" id="PF04608"/>
    </source>
</evidence>
<dbReference type="EMBL" id="DOEK01000038">
    <property type="protein sequence ID" value="HBP31381.1"/>
    <property type="molecule type" value="Genomic_DNA"/>
</dbReference>
<proteinExistence type="predicted"/>
<keyword evidence="1" id="KW-1133">Transmembrane helix</keyword>
<dbReference type="GO" id="GO:0008962">
    <property type="term" value="F:phosphatidylglycerophosphatase activity"/>
    <property type="evidence" value="ECO:0007669"/>
    <property type="project" value="InterPro"/>
</dbReference>
<dbReference type="PANTHER" id="PTHR36305:SF1">
    <property type="entry name" value="PHOSPHATIDYLGLYCEROPHOSPHATASE A"/>
    <property type="match status" value="1"/>
</dbReference>
<organism evidence="3 4">
    <name type="scientific">Advenella kashmirensis</name>
    <dbReference type="NCBI Taxonomy" id="310575"/>
    <lineage>
        <taxon>Bacteria</taxon>
        <taxon>Pseudomonadati</taxon>
        <taxon>Pseudomonadota</taxon>
        <taxon>Betaproteobacteria</taxon>
        <taxon>Burkholderiales</taxon>
        <taxon>Alcaligenaceae</taxon>
    </lineage>
</organism>
<name>A0A356LLD2_9BURK</name>
<feature type="domain" description="YutG/PgpA" evidence="2">
    <location>
        <begin position="38"/>
        <end position="178"/>
    </location>
</feature>
<gene>
    <name evidence="3" type="ORF">DD666_18480</name>
</gene>
<keyword evidence="1" id="KW-0472">Membrane</keyword>
<dbReference type="Proteomes" id="UP000264036">
    <property type="component" value="Unassembled WGS sequence"/>
</dbReference>
<dbReference type="GO" id="GO:0006629">
    <property type="term" value="P:lipid metabolic process"/>
    <property type="evidence" value="ECO:0007669"/>
    <property type="project" value="InterPro"/>
</dbReference>
<accession>A0A356LLD2</accession>
<comment type="caution">
    <text evidence="3">The sequence shown here is derived from an EMBL/GenBank/DDBJ whole genome shotgun (WGS) entry which is preliminary data.</text>
</comment>
<evidence type="ECO:0000256" key="1">
    <source>
        <dbReference type="SAM" id="Phobius"/>
    </source>
</evidence>